<reference evidence="2" key="1">
    <citation type="submission" date="2016-06" db="EMBL/GenBank/DDBJ databases">
        <title>Parallel loss of symbiosis genes in relatives of nitrogen-fixing non-legume Parasponia.</title>
        <authorList>
            <person name="Van Velzen R."/>
            <person name="Holmer R."/>
            <person name="Bu F."/>
            <person name="Rutten L."/>
            <person name="Van Zeijl A."/>
            <person name="Liu W."/>
            <person name="Santuari L."/>
            <person name="Cao Q."/>
            <person name="Sharma T."/>
            <person name="Shen D."/>
            <person name="Roswanjaya Y."/>
            <person name="Wardhani T."/>
            <person name="Kalhor M.S."/>
            <person name="Jansen J."/>
            <person name="Van den Hoogen J."/>
            <person name="Gungor B."/>
            <person name="Hartog M."/>
            <person name="Hontelez J."/>
            <person name="Verver J."/>
            <person name="Yang W.-C."/>
            <person name="Schijlen E."/>
            <person name="Repin R."/>
            <person name="Schilthuizen M."/>
            <person name="Schranz E."/>
            <person name="Heidstra R."/>
            <person name="Miyata K."/>
            <person name="Fedorova E."/>
            <person name="Kohlen W."/>
            <person name="Bisseling T."/>
            <person name="Smit S."/>
            <person name="Geurts R."/>
        </authorList>
    </citation>
    <scope>NUCLEOTIDE SEQUENCE [LARGE SCALE GENOMIC DNA]</scope>
    <source>
        <strain evidence="2">cv. WU1-14</strain>
    </source>
</reference>
<evidence type="ECO:0000313" key="2">
    <source>
        <dbReference type="Proteomes" id="UP000237105"/>
    </source>
</evidence>
<dbReference type="EMBL" id="JXTB01000186">
    <property type="protein sequence ID" value="PON55150.1"/>
    <property type="molecule type" value="Genomic_DNA"/>
</dbReference>
<gene>
    <name evidence="1" type="ORF">PanWU01x14_190780</name>
</gene>
<evidence type="ECO:0000313" key="1">
    <source>
        <dbReference type="EMBL" id="PON55150.1"/>
    </source>
</evidence>
<dbReference type="AlphaFoldDB" id="A0A2P5C259"/>
<dbReference type="Proteomes" id="UP000237105">
    <property type="component" value="Unassembled WGS sequence"/>
</dbReference>
<proteinExistence type="predicted"/>
<organism evidence="1 2">
    <name type="scientific">Parasponia andersonii</name>
    <name type="common">Sponia andersonii</name>
    <dbReference type="NCBI Taxonomy" id="3476"/>
    <lineage>
        <taxon>Eukaryota</taxon>
        <taxon>Viridiplantae</taxon>
        <taxon>Streptophyta</taxon>
        <taxon>Embryophyta</taxon>
        <taxon>Tracheophyta</taxon>
        <taxon>Spermatophyta</taxon>
        <taxon>Magnoliopsida</taxon>
        <taxon>eudicotyledons</taxon>
        <taxon>Gunneridae</taxon>
        <taxon>Pentapetalae</taxon>
        <taxon>rosids</taxon>
        <taxon>fabids</taxon>
        <taxon>Rosales</taxon>
        <taxon>Cannabaceae</taxon>
        <taxon>Parasponia</taxon>
    </lineage>
</organism>
<comment type="caution">
    <text evidence="1">The sequence shown here is derived from an EMBL/GenBank/DDBJ whole genome shotgun (WGS) entry which is preliminary data.</text>
</comment>
<protein>
    <submittedName>
        <fullName evidence="1">Uncharacterized protein</fullName>
    </submittedName>
</protein>
<name>A0A2P5C259_PARAD</name>
<accession>A0A2P5C259</accession>
<sequence length="69" mass="7611">MVIVIVKEFQEASVLPTNNLAHIEEWSTSLTFMLTQLSGRIRIFIDAAFKNGEVVTSIVAKMILTGSSL</sequence>
<keyword evidence="2" id="KW-1185">Reference proteome</keyword>